<dbReference type="OrthoDB" id="9918045at2"/>
<gene>
    <name evidence="2" type="ORF">FBY58_1387</name>
</gene>
<keyword evidence="1" id="KW-1133">Transmembrane helix</keyword>
<sequence>MISRRNFFIRISVITVFAVIPFFGHGNMKATLPKPTNKYIQDLQKQANLGDIKARKIISAISEGRQDGLDGE</sequence>
<evidence type="ECO:0000313" key="2">
    <source>
        <dbReference type="EMBL" id="TQL17783.1"/>
    </source>
</evidence>
<evidence type="ECO:0000256" key="1">
    <source>
        <dbReference type="SAM" id="Phobius"/>
    </source>
</evidence>
<protein>
    <submittedName>
        <fullName evidence="2">Uncharacterized protein</fullName>
    </submittedName>
</protein>
<comment type="caution">
    <text evidence="2">The sequence shown here is derived from an EMBL/GenBank/DDBJ whole genome shotgun (WGS) entry which is preliminary data.</text>
</comment>
<accession>A0A542W2I7</accession>
<dbReference type="EMBL" id="VFOF01000001">
    <property type="protein sequence ID" value="TQL17783.1"/>
    <property type="molecule type" value="Genomic_DNA"/>
</dbReference>
<evidence type="ECO:0000313" key="3">
    <source>
        <dbReference type="Proteomes" id="UP000316887"/>
    </source>
</evidence>
<dbReference type="Proteomes" id="UP000316887">
    <property type="component" value="Unassembled WGS sequence"/>
</dbReference>
<proteinExistence type="predicted"/>
<name>A0A542W2I7_ZYMMB</name>
<feature type="transmembrane region" description="Helical" evidence="1">
    <location>
        <begin position="7"/>
        <end position="24"/>
    </location>
</feature>
<keyword evidence="1" id="KW-0472">Membrane</keyword>
<dbReference type="AlphaFoldDB" id="A0A542W2I7"/>
<reference evidence="2 3" key="1">
    <citation type="submission" date="2019-06" db="EMBL/GenBank/DDBJ databases">
        <title>Genome sequencing of Zymomonas mobilis strains for genetic engineering and biofuel applications.</title>
        <authorList>
            <person name="Teravest M."/>
        </authorList>
    </citation>
    <scope>NUCLEOTIDE SEQUENCE [LARGE SCALE GENOMIC DNA]</scope>
    <source>
        <strain evidence="2 3">AN0101</strain>
    </source>
</reference>
<organism evidence="2 3">
    <name type="scientific">Zymomonas mobilis</name>
    <dbReference type="NCBI Taxonomy" id="542"/>
    <lineage>
        <taxon>Bacteria</taxon>
        <taxon>Pseudomonadati</taxon>
        <taxon>Pseudomonadota</taxon>
        <taxon>Alphaproteobacteria</taxon>
        <taxon>Sphingomonadales</taxon>
        <taxon>Zymomonadaceae</taxon>
        <taxon>Zymomonas</taxon>
    </lineage>
</organism>
<keyword evidence="1" id="KW-0812">Transmembrane</keyword>